<dbReference type="HOGENOM" id="CLU_028491_1_1_1"/>
<evidence type="ECO:0000256" key="10">
    <source>
        <dbReference type="ARBA" id="ARBA00022771"/>
    </source>
</evidence>
<dbReference type="FunFam" id="3.30.40.10:FF:000172">
    <property type="entry name" value="E3 ubiquitin-protein ligase RAD18"/>
    <property type="match status" value="1"/>
</dbReference>
<organism evidence="23 24">
    <name type="scientific">Stachybotrys chartarum (strain CBS 109288 / IBT 7711)</name>
    <name type="common">Toxic black mold</name>
    <name type="synonym">Stilbospora chartarum</name>
    <dbReference type="NCBI Taxonomy" id="1280523"/>
    <lineage>
        <taxon>Eukaryota</taxon>
        <taxon>Fungi</taxon>
        <taxon>Dikarya</taxon>
        <taxon>Ascomycota</taxon>
        <taxon>Pezizomycotina</taxon>
        <taxon>Sordariomycetes</taxon>
        <taxon>Hypocreomycetidae</taxon>
        <taxon>Hypocreales</taxon>
        <taxon>Stachybotryaceae</taxon>
        <taxon>Stachybotrys</taxon>
    </lineage>
</organism>
<evidence type="ECO:0000256" key="3">
    <source>
        <dbReference type="ARBA" id="ARBA00004906"/>
    </source>
</evidence>
<dbReference type="InterPro" id="IPR004580">
    <property type="entry name" value="Rad18_fungi"/>
</dbReference>
<evidence type="ECO:0000256" key="9">
    <source>
        <dbReference type="ARBA" id="ARBA00022763"/>
    </source>
</evidence>
<keyword evidence="12 18" id="KW-0862">Zinc</keyword>
<feature type="domain" description="RING-type" evidence="20">
    <location>
        <begin position="29"/>
        <end position="67"/>
    </location>
</feature>
<evidence type="ECO:0000256" key="19">
    <source>
        <dbReference type="SAM" id="MobiDB-lite"/>
    </source>
</evidence>
<dbReference type="PROSITE" id="PS51908">
    <property type="entry name" value="ZF_UBZ4"/>
    <property type="match status" value="1"/>
</dbReference>
<evidence type="ECO:0000259" key="22">
    <source>
        <dbReference type="PROSITE" id="PS51908"/>
    </source>
</evidence>
<feature type="domain" description="UBZ4-type" evidence="22">
    <location>
        <begin position="189"/>
        <end position="216"/>
    </location>
</feature>
<evidence type="ECO:0000256" key="14">
    <source>
        <dbReference type="ARBA" id="ARBA00023204"/>
    </source>
</evidence>
<dbReference type="InterPro" id="IPR001841">
    <property type="entry name" value="Znf_RING"/>
</dbReference>
<dbReference type="SMART" id="SM00513">
    <property type="entry name" value="SAP"/>
    <property type="match status" value="1"/>
</dbReference>
<gene>
    <name evidence="23" type="ORF">S7711_01900</name>
</gene>
<evidence type="ECO:0000313" key="24">
    <source>
        <dbReference type="Proteomes" id="UP000028045"/>
    </source>
</evidence>
<dbReference type="InterPro" id="IPR017907">
    <property type="entry name" value="Znf_RING_CS"/>
</dbReference>
<evidence type="ECO:0000259" key="20">
    <source>
        <dbReference type="PROSITE" id="PS50089"/>
    </source>
</evidence>
<comment type="subcellular location">
    <subcellularLocation>
        <location evidence="2 18">Nucleus</location>
    </subcellularLocation>
</comment>
<keyword evidence="13 18" id="KW-0238">DNA-binding</keyword>
<comment type="function">
    <text evidence="18">E3 RING-finger protein, member of the UBC2/RAD6 epistasis group. Associates to the E2 ubiquitin conjugating enzyme UBC2/RAD6 to form the UBC2-RAD18 ubiquitin ligase complex involved in postreplicative repair (PRR) of damaged DNA.</text>
</comment>
<dbReference type="GO" id="GO:0006301">
    <property type="term" value="P:DNA damage tolerance"/>
    <property type="evidence" value="ECO:0007669"/>
    <property type="project" value="InterPro"/>
</dbReference>
<dbReference type="GO" id="GO:0006281">
    <property type="term" value="P:DNA repair"/>
    <property type="evidence" value="ECO:0007669"/>
    <property type="project" value="UniProtKB-KW"/>
</dbReference>
<keyword evidence="9 17" id="KW-0227">DNA damage</keyword>
<evidence type="ECO:0000313" key="23">
    <source>
        <dbReference type="EMBL" id="KEY66606.1"/>
    </source>
</evidence>
<dbReference type="SMART" id="SM00184">
    <property type="entry name" value="RING"/>
    <property type="match status" value="1"/>
</dbReference>
<evidence type="ECO:0000256" key="12">
    <source>
        <dbReference type="ARBA" id="ARBA00022833"/>
    </source>
</evidence>
<dbReference type="Proteomes" id="UP000028045">
    <property type="component" value="Unassembled WGS sequence"/>
</dbReference>
<feature type="compositionally biased region" description="Acidic residues" evidence="19">
    <location>
        <begin position="149"/>
        <end position="165"/>
    </location>
</feature>
<dbReference type="GO" id="GO:0006513">
    <property type="term" value="P:protein monoubiquitination"/>
    <property type="evidence" value="ECO:0007669"/>
    <property type="project" value="InterPro"/>
</dbReference>
<evidence type="ECO:0000256" key="1">
    <source>
        <dbReference type="ARBA" id="ARBA00000900"/>
    </source>
</evidence>
<dbReference type="Gene3D" id="3.30.40.10">
    <property type="entry name" value="Zinc/RING finger domain, C3HC4 (zinc finger)"/>
    <property type="match status" value="1"/>
</dbReference>
<dbReference type="NCBIfam" id="TIGR00599">
    <property type="entry name" value="rad18"/>
    <property type="match status" value="1"/>
</dbReference>
<evidence type="ECO:0000256" key="18">
    <source>
        <dbReference type="RuleBase" id="RU368093"/>
    </source>
</evidence>
<keyword evidence="15 18" id="KW-0539">Nucleus</keyword>
<dbReference type="AlphaFoldDB" id="A0A084AMS7"/>
<feature type="compositionally biased region" description="Basic and acidic residues" evidence="19">
    <location>
        <begin position="355"/>
        <end position="368"/>
    </location>
</feature>
<evidence type="ECO:0000256" key="11">
    <source>
        <dbReference type="ARBA" id="ARBA00022786"/>
    </source>
</evidence>
<reference evidence="23 24" key="1">
    <citation type="journal article" date="2014" name="BMC Genomics">
        <title>Comparative genome sequencing reveals chemotype-specific gene clusters in the toxigenic black mold Stachybotrys.</title>
        <authorList>
            <person name="Semeiks J."/>
            <person name="Borek D."/>
            <person name="Otwinowski Z."/>
            <person name="Grishin N.V."/>
        </authorList>
    </citation>
    <scope>NUCLEOTIDE SEQUENCE [LARGE SCALE GENOMIC DNA]</scope>
    <source>
        <strain evidence="24">CBS 109288 / IBT 7711</strain>
    </source>
</reference>
<feature type="domain" description="SAP" evidence="21">
    <location>
        <begin position="245"/>
        <end position="279"/>
    </location>
</feature>
<comment type="similarity">
    <text evidence="4 18">Belongs to the RAD18 family.</text>
</comment>
<protein>
    <recommendedName>
        <fullName evidence="6 18">Postreplication repair E3 ubiquitin-protein ligase RAD18</fullName>
        <ecNumber evidence="5 18">2.3.2.27</ecNumber>
    </recommendedName>
    <alternativeName>
        <fullName evidence="18">RING-type E3 ubiquitin transferase RAD18</fullName>
    </alternativeName>
</protein>
<dbReference type="UniPathway" id="UPA00143"/>
<evidence type="ECO:0000256" key="15">
    <source>
        <dbReference type="ARBA" id="ARBA00023242"/>
    </source>
</evidence>
<dbReference type="SUPFAM" id="SSF57850">
    <property type="entry name" value="RING/U-box"/>
    <property type="match status" value="1"/>
</dbReference>
<accession>A0A084AMS7</accession>
<dbReference type="InterPro" id="IPR006642">
    <property type="entry name" value="Rad18_UBZ4"/>
</dbReference>
<dbReference type="EMBL" id="KL648650">
    <property type="protein sequence ID" value="KEY66606.1"/>
    <property type="molecule type" value="Genomic_DNA"/>
</dbReference>
<evidence type="ECO:0000256" key="2">
    <source>
        <dbReference type="ARBA" id="ARBA00004123"/>
    </source>
</evidence>
<name>A0A084AMS7_STACB</name>
<dbReference type="GO" id="GO:0005634">
    <property type="term" value="C:nucleus"/>
    <property type="evidence" value="ECO:0007669"/>
    <property type="project" value="UniProtKB-SubCell"/>
</dbReference>
<evidence type="ECO:0000256" key="7">
    <source>
        <dbReference type="ARBA" id="ARBA00022679"/>
    </source>
</evidence>
<proteinExistence type="inferred from homology"/>
<keyword evidence="11 18" id="KW-0833">Ubl conjugation pathway</keyword>
<comment type="catalytic activity">
    <reaction evidence="1 18">
        <text>S-ubiquitinyl-[E2 ubiquitin-conjugating enzyme]-L-cysteine + [acceptor protein]-L-lysine = [E2 ubiquitin-conjugating enzyme]-L-cysteine + N(6)-ubiquitinyl-[acceptor protein]-L-lysine.</text>
        <dbReference type="EC" id="2.3.2.27"/>
    </reaction>
</comment>
<dbReference type="GO" id="GO:0097505">
    <property type="term" value="C:Rad6-Rad18 complex"/>
    <property type="evidence" value="ECO:0007669"/>
    <property type="project" value="TreeGrafter"/>
</dbReference>
<evidence type="ECO:0000256" key="5">
    <source>
        <dbReference type="ARBA" id="ARBA00012483"/>
    </source>
</evidence>
<dbReference type="GO" id="GO:0061630">
    <property type="term" value="F:ubiquitin protein ligase activity"/>
    <property type="evidence" value="ECO:0007669"/>
    <property type="project" value="UniProtKB-UniRule"/>
</dbReference>
<dbReference type="GO" id="GO:0008270">
    <property type="term" value="F:zinc ion binding"/>
    <property type="evidence" value="ECO:0007669"/>
    <property type="project" value="UniProtKB-KW"/>
</dbReference>
<dbReference type="InterPro" id="IPR039577">
    <property type="entry name" value="Rad18"/>
</dbReference>
<feature type="region of interest" description="Disordered" evidence="19">
    <location>
        <begin position="97"/>
        <end position="175"/>
    </location>
</feature>
<feature type="region of interest" description="Disordered" evidence="19">
    <location>
        <begin position="351"/>
        <end position="435"/>
    </location>
</feature>
<dbReference type="InterPro" id="IPR003034">
    <property type="entry name" value="SAP_dom"/>
</dbReference>
<evidence type="ECO:0000256" key="8">
    <source>
        <dbReference type="ARBA" id="ARBA00022723"/>
    </source>
</evidence>
<keyword evidence="7 18" id="KW-0808">Transferase</keyword>
<evidence type="ECO:0000256" key="4">
    <source>
        <dbReference type="ARBA" id="ARBA00009506"/>
    </source>
</evidence>
<evidence type="ECO:0000256" key="6">
    <source>
        <dbReference type="ARBA" id="ARBA00015551"/>
    </source>
</evidence>
<dbReference type="InterPro" id="IPR013083">
    <property type="entry name" value="Znf_RING/FYVE/PHD"/>
</dbReference>
<evidence type="ECO:0000259" key="21">
    <source>
        <dbReference type="PROSITE" id="PS50800"/>
    </source>
</evidence>
<sequence>MSGDDVSDPTDWLTTPLTAVAAVEAALRCKVCKDFFKTPMTTTCLHTFCSVCIRRALVSDGRCPLCRASEQELKLRKNWSLEEAVEAFVSARPAMLELARQPRGTPRSPKRRAGDESSEAVDAPPHKRLRSSARLSRSRGGTATPSAVQEEEEVVEVSDDDDEYVPEPGKHAVSPELNVVTDPAPADGLVPCPVCQKRMKEWQVFSHLETCTGPTPPPPKKSSESSRPISTRPQKPPERLPALNYAMFKDQVLRKKLADLGISNQGPRLLLERRHREWMTIWNANCDAARPRTQSELLHDLDIWERTQGGRAPTTGRALQNAAIIKDKHFDGAAWGAKHDSSFKDLIASARRSKREAQNKADENRDTPSEEPQTIPGAADPVPEAVPTVEGQEIPTAYAHLVDGTSPEHVLSHIQQSEGPISIPPGPASQNNAVP</sequence>
<dbReference type="OrthoDB" id="9049620at2759"/>
<keyword evidence="8 18" id="KW-0479">Metal-binding</keyword>
<dbReference type="PANTHER" id="PTHR14134">
    <property type="entry name" value="E3 UBIQUITIN-PROTEIN LIGASE RAD18"/>
    <property type="match status" value="1"/>
</dbReference>
<evidence type="ECO:0000256" key="16">
    <source>
        <dbReference type="PROSITE-ProRule" id="PRU00175"/>
    </source>
</evidence>
<dbReference type="EC" id="2.3.2.27" evidence="5 18"/>
<keyword evidence="14 17" id="KW-0234">DNA repair</keyword>
<feature type="region of interest" description="Disordered" evidence="19">
    <location>
        <begin position="209"/>
        <end position="239"/>
    </location>
</feature>
<dbReference type="PANTHER" id="PTHR14134:SF2">
    <property type="entry name" value="E3 UBIQUITIN-PROTEIN LIGASE RAD18"/>
    <property type="match status" value="1"/>
</dbReference>
<dbReference type="PROSITE" id="PS50800">
    <property type="entry name" value="SAP"/>
    <property type="match status" value="1"/>
</dbReference>
<keyword evidence="24" id="KW-1185">Reference proteome</keyword>
<comment type="pathway">
    <text evidence="3 18">Protein modification; protein ubiquitination.</text>
</comment>
<comment type="subunit">
    <text evidence="18">Interacts with E2 UBC2, forming a complex with ubiquitin ligase activity.</text>
</comment>
<keyword evidence="10 16" id="KW-0863">Zinc-finger</keyword>
<dbReference type="Pfam" id="PF13923">
    <property type="entry name" value="zf-C3HC4_2"/>
    <property type="match status" value="1"/>
</dbReference>
<dbReference type="GO" id="GO:0003697">
    <property type="term" value="F:single-stranded DNA binding"/>
    <property type="evidence" value="ECO:0007669"/>
    <property type="project" value="UniProtKB-UniRule"/>
</dbReference>
<dbReference type="SMART" id="SM00734">
    <property type="entry name" value="ZnF_Rad18"/>
    <property type="match status" value="1"/>
</dbReference>
<dbReference type="PROSITE" id="PS50089">
    <property type="entry name" value="ZF_RING_2"/>
    <property type="match status" value="1"/>
</dbReference>
<evidence type="ECO:0000256" key="13">
    <source>
        <dbReference type="ARBA" id="ARBA00023125"/>
    </source>
</evidence>
<dbReference type="PROSITE" id="PS00518">
    <property type="entry name" value="ZF_RING_1"/>
    <property type="match status" value="1"/>
</dbReference>
<evidence type="ECO:0000256" key="17">
    <source>
        <dbReference type="PROSITE-ProRule" id="PRU01256"/>
    </source>
</evidence>